<dbReference type="Proteomes" id="UP000318288">
    <property type="component" value="Unassembled WGS sequence"/>
</dbReference>
<accession>A0A5C6EKB1</accession>
<dbReference type="EMBL" id="SJPW01000006">
    <property type="protein sequence ID" value="TWU48930.1"/>
    <property type="molecule type" value="Genomic_DNA"/>
</dbReference>
<evidence type="ECO:0000313" key="3">
    <source>
        <dbReference type="Proteomes" id="UP000318288"/>
    </source>
</evidence>
<keyword evidence="1" id="KW-0732">Signal</keyword>
<organism evidence="2 3">
    <name type="scientific">Rubripirellula tenax</name>
    <dbReference type="NCBI Taxonomy" id="2528015"/>
    <lineage>
        <taxon>Bacteria</taxon>
        <taxon>Pseudomonadati</taxon>
        <taxon>Planctomycetota</taxon>
        <taxon>Planctomycetia</taxon>
        <taxon>Pirellulales</taxon>
        <taxon>Pirellulaceae</taxon>
        <taxon>Rubripirellula</taxon>
    </lineage>
</organism>
<dbReference type="AlphaFoldDB" id="A0A5C6EKB1"/>
<feature type="chain" id="PRO_5022875779" evidence="1">
    <location>
        <begin position="19"/>
        <end position="75"/>
    </location>
</feature>
<evidence type="ECO:0000313" key="2">
    <source>
        <dbReference type="EMBL" id="TWU48930.1"/>
    </source>
</evidence>
<reference evidence="2 3" key="1">
    <citation type="submission" date="2019-02" db="EMBL/GenBank/DDBJ databases">
        <title>Deep-cultivation of Planctomycetes and their phenomic and genomic characterization uncovers novel biology.</title>
        <authorList>
            <person name="Wiegand S."/>
            <person name="Jogler M."/>
            <person name="Boedeker C."/>
            <person name="Pinto D."/>
            <person name="Vollmers J."/>
            <person name="Rivas-Marin E."/>
            <person name="Kohn T."/>
            <person name="Peeters S.H."/>
            <person name="Heuer A."/>
            <person name="Rast P."/>
            <person name="Oberbeckmann S."/>
            <person name="Bunk B."/>
            <person name="Jeske O."/>
            <person name="Meyerdierks A."/>
            <person name="Storesund J.E."/>
            <person name="Kallscheuer N."/>
            <person name="Luecker S."/>
            <person name="Lage O.M."/>
            <person name="Pohl T."/>
            <person name="Merkel B.J."/>
            <person name="Hornburger P."/>
            <person name="Mueller R.-W."/>
            <person name="Bruemmer F."/>
            <person name="Labrenz M."/>
            <person name="Spormann A.M."/>
            <person name="Op Den Camp H."/>
            <person name="Overmann J."/>
            <person name="Amann R."/>
            <person name="Jetten M.S.M."/>
            <person name="Mascher T."/>
            <person name="Medema M.H."/>
            <person name="Devos D.P."/>
            <person name="Kaster A.-K."/>
            <person name="Ovreas L."/>
            <person name="Rohde M."/>
            <person name="Galperin M.Y."/>
            <person name="Jogler C."/>
        </authorList>
    </citation>
    <scope>NUCLEOTIDE SEQUENCE [LARGE SCALE GENOMIC DNA]</scope>
    <source>
        <strain evidence="2 3">Poly51</strain>
    </source>
</reference>
<feature type="signal peptide" evidence="1">
    <location>
        <begin position="1"/>
        <end position="18"/>
    </location>
</feature>
<gene>
    <name evidence="2" type="ORF">Poly51_48340</name>
</gene>
<keyword evidence="3" id="KW-1185">Reference proteome</keyword>
<proteinExistence type="predicted"/>
<evidence type="ECO:0000256" key="1">
    <source>
        <dbReference type="SAM" id="SignalP"/>
    </source>
</evidence>
<comment type="caution">
    <text evidence="2">The sequence shown here is derived from an EMBL/GenBank/DDBJ whole genome shotgun (WGS) entry which is preliminary data.</text>
</comment>
<name>A0A5C6EKB1_9BACT</name>
<sequence length="75" mass="8169" precursor="true">MKPIAFLLFALMPMMASAADFQPDESLVYKEAAVQTNNGTGVSETLRVGSCAGFGFDPKQAFDLLDSRPHFRVVD</sequence>
<protein>
    <submittedName>
        <fullName evidence="2">Uncharacterized protein</fullName>
    </submittedName>
</protein>